<evidence type="ECO:0000313" key="1">
    <source>
        <dbReference type="EMBL" id="PYC29828.1"/>
    </source>
</evidence>
<protein>
    <submittedName>
        <fullName evidence="1">Uncharacterized protein</fullName>
    </submittedName>
</protein>
<comment type="caution">
    <text evidence="1">The sequence shown here is derived from an EMBL/GenBank/DDBJ whole genome shotgun (WGS) entry which is preliminary data.</text>
</comment>
<name>A0A9Q6N5H8_9PSED</name>
<reference evidence="1 2" key="1">
    <citation type="submission" date="2018-06" db="EMBL/GenBank/DDBJ databases">
        <title>Pseudomonas diversity within urban Lake Michigan freshwaters.</title>
        <authorList>
            <person name="Batrich M."/>
            <person name="Hatzopoulos T."/>
            <person name="Putonti C."/>
        </authorList>
    </citation>
    <scope>NUCLEOTIDE SEQUENCE [LARGE SCALE GENOMIC DNA]</scope>
    <source>
        <strain evidence="1 2">MB-090624</strain>
    </source>
</reference>
<proteinExistence type="predicted"/>
<dbReference type="RefSeq" id="WP_110653540.1">
    <property type="nucleotide sequence ID" value="NZ_QJRN01000026.1"/>
</dbReference>
<accession>A0A9Q6N5H8</accession>
<dbReference type="EMBL" id="QJRN01000026">
    <property type="protein sequence ID" value="PYC29828.1"/>
    <property type="molecule type" value="Genomic_DNA"/>
</dbReference>
<evidence type="ECO:0000313" key="2">
    <source>
        <dbReference type="Proteomes" id="UP000248188"/>
    </source>
</evidence>
<dbReference type="Proteomes" id="UP000248188">
    <property type="component" value="Unassembled WGS sequence"/>
</dbReference>
<organism evidence="1 2">
    <name type="scientific">Pseudomonas protegens</name>
    <dbReference type="NCBI Taxonomy" id="380021"/>
    <lineage>
        <taxon>Bacteria</taxon>
        <taxon>Pseudomonadati</taxon>
        <taxon>Pseudomonadota</taxon>
        <taxon>Gammaproteobacteria</taxon>
        <taxon>Pseudomonadales</taxon>
        <taxon>Pseudomonadaceae</taxon>
        <taxon>Pseudomonas</taxon>
    </lineage>
</organism>
<gene>
    <name evidence="1" type="ORF">DMX08_28790</name>
</gene>
<dbReference type="AlphaFoldDB" id="A0A9Q6N5H8"/>
<sequence>MSMEILDMESLRHLPLAALSDELKLLPRLLAGEQRAFRQHQAAVAGVESPDAGLSWSACPAKPLRLASSL</sequence>